<dbReference type="Pfam" id="PF03853">
    <property type="entry name" value="YjeF_N"/>
    <property type="match status" value="1"/>
</dbReference>
<evidence type="ECO:0000256" key="10">
    <source>
        <dbReference type="ARBA" id="ARBA00023027"/>
    </source>
</evidence>
<evidence type="ECO:0000256" key="14">
    <source>
        <dbReference type="ARBA" id="ARBA00025153"/>
    </source>
</evidence>
<evidence type="ECO:0000256" key="12">
    <source>
        <dbReference type="ARBA" id="ARBA00023239"/>
    </source>
</evidence>
<dbReference type="EC" id="4.2.1.136" evidence="19"/>
<evidence type="ECO:0000256" key="4">
    <source>
        <dbReference type="ARBA" id="ARBA00009524"/>
    </source>
</evidence>
<keyword evidence="7 17" id="KW-0067">ATP-binding</keyword>
<evidence type="ECO:0000256" key="15">
    <source>
        <dbReference type="ARBA" id="ARBA00048238"/>
    </source>
</evidence>
<comment type="similarity">
    <text evidence="3 19">In the N-terminal section; belongs to the NnrE/AIBP family.</text>
</comment>
<feature type="binding site" evidence="18">
    <location>
        <position position="171"/>
    </location>
    <ligand>
        <name>(6S)-NADPHX</name>
        <dbReference type="ChEBI" id="CHEBI:64076"/>
    </ligand>
</feature>
<comment type="similarity">
    <text evidence="4 19">In the C-terminal section; belongs to the NnrD/CARKD family.</text>
</comment>
<dbReference type="GO" id="GO:0052855">
    <property type="term" value="F:ADP-dependent NAD(P)H-hydrate dehydratase activity"/>
    <property type="evidence" value="ECO:0007669"/>
    <property type="project" value="UniProtKB-UniRule"/>
</dbReference>
<keyword evidence="8 17" id="KW-0521">NADP</keyword>
<dbReference type="HAMAP" id="MF_01966">
    <property type="entry name" value="NADHX_epimerase"/>
    <property type="match status" value="1"/>
</dbReference>
<evidence type="ECO:0000256" key="2">
    <source>
        <dbReference type="ARBA" id="ARBA00000909"/>
    </source>
</evidence>
<feature type="binding site" evidence="18">
    <location>
        <position position="136"/>
    </location>
    <ligand>
        <name>K(+)</name>
        <dbReference type="ChEBI" id="CHEBI:29103"/>
    </ligand>
</feature>
<keyword evidence="6 17" id="KW-0547">Nucleotide-binding</keyword>
<comment type="cofactor">
    <cofactor evidence="17">
        <name>Mg(2+)</name>
        <dbReference type="ChEBI" id="CHEBI:18420"/>
    </cofactor>
</comment>
<evidence type="ECO:0000313" key="22">
    <source>
        <dbReference type="EMBL" id="GFM33989.1"/>
    </source>
</evidence>
<comment type="similarity">
    <text evidence="18">Belongs to the NnrE/AIBP family.</text>
</comment>
<dbReference type="InterPro" id="IPR029056">
    <property type="entry name" value="Ribokinase-like"/>
</dbReference>
<dbReference type="InterPro" id="IPR036652">
    <property type="entry name" value="YjeF_N_dom_sf"/>
</dbReference>
<comment type="catalytic activity">
    <reaction evidence="15 17 19">
        <text>(6S)-NADHX + ADP = AMP + phosphate + NADH + H(+)</text>
        <dbReference type="Rhea" id="RHEA:32223"/>
        <dbReference type="ChEBI" id="CHEBI:15378"/>
        <dbReference type="ChEBI" id="CHEBI:43474"/>
        <dbReference type="ChEBI" id="CHEBI:57945"/>
        <dbReference type="ChEBI" id="CHEBI:64074"/>
        <dbReference type="ChEBI" id="CHEBI:456215"/>
        <dbReference type="ChEBI" id="CHEBI:456216"/>
        <dbReference type="EC" id="4.2.1.136"/>
    </reaction>
</comment>
<feature type="binding site" evidence="18">
    <location>
        <position position="174"/>
    </location>
    <ligand>
        <name>K(+)</name>
        <dbReference type="ChEBI" id="CHEBI:29103"/>
    </ligand>
</feature>
<evidence type="ECO:0000256" key="13">
    <source>
        <dbReference type="ARBA" id="ARBA00023268"/>
    </source>
</evidence>
<comment type="similarity">
    <text evidence="17">Belongs to the NnrD/CARKD family.</text>
</comment>
<feature type="binding site" evidence="18">
    <location>
        <begin position="65"/>
        <end position="69"/>
    </location>
    <ligand>
        <name>(6S)-NADPHX</name>
        <dbReference type="ChEBI" id="CHEBI:64076"/>
    </ligand>
</feature>
<dbReference type="PROSITE" id="PS51383">
    <property type="entry name" value="YJEF_C_3"/>
    <property type="match status" value="1"/>
</dbReference>
<evidence type="ECO:0000256" key="11">
    <source>
        <dbReference type="ARBA" id="ARBA00023235"/>
    </source>
</evidence>
<dbReference type="NCBIfam" id="TIGR00196">
    <property type="entry name" value="yjeF_cterm"/>
    <property type="match status" value="1"/>
</dbReference>
<dbReference type="InterPro" id="IPR000631">
    <property type="entry name" value="CARKD"/>
</dbReference>
<comment type="subunit">
    <text evidence="17">Homotetramer.</text>
</comment>
<evidence type="ECO:0000259" key="21">
    <source>
        <dbReference type="PROSITE" id="PS51385"/>
    </source>
</evidence>
<comment type="function">
    <text evidence="18">Catalyzes the epimerization of the S- and R-forms of NAD(P)HX, a damaged form of NAD(P)H that is a result of enzymatic or heat-dependent hydration. This is a prerequisite for the S-specific NAD(P)H-hydrate dehydratase to allow the repair of both epimers of NAD(P)HX.</text>
</comment>
<dbReference type="Proteomes" id="UP000503840">
    <property type="component" value="Unassembled WGS sequence"/>
</dbReference>
<dbReference type="HAMAP" id="MF_01965">
    <property type="entry name" value="NADHX_dehydratase"/>
    <property type="match status" value="1"/>
</dbReference>
<dbReference type="PANTHER" id="PTHR12592">
    <property type="entry name" value="ATP-DEPENDENT (S)-NAD(P)H-HYDRATE DEHYDRATASE FAMILY MEMBER"/>
    <property type="match status" value="1"/>
</dbReference>
<evidence type="ECO:0000256" key="1">
    <source>
        <dbReference type="ARBA" id="ARBA00000013"/>
    </source>
</evidence>
<comment type="caution">
    <text evidence="18">Lacks conserved residue(s) required for the propagation of feature annotation.</text>
</comment>
<feature type="binding site" evidence="17">
    <location>
        <position position="341"/>
    </location>
    <ligand>
        <name>(6S)-NADPHX</name>
        <dbReference type="ChEBI" id="CHEBI:64076"/>
    </ligand>
</feature>
<dbReference type="SUPFAM" id="SSF64153">
    <property type="entry name" value="YjeF N-terminal domain-like"/>
    <property type="match status" value="1"/>
</dbReference>
<keyword evidence="9 18" id="KW-0630">Potassium</keyword>
<feature type="binding site" evidence="17">
    <location>
        <position position="459"/>
    </location>
    <ligand>
        <name>AMP</name>
        <dbReference type="ChEBI" id="CHEBI:456215"/>
    </ligand>
</feature>
<comment type="catalytic activity">
    <reaction evidence="16 17 19">
        <text>(6S)-NADPHX + ADP = AMP + phosphate + NADPH + H(+)</text>
        <dbReference type="Rhea" id="RHEA:32235"/>
        <dbReference type="ChEBI" id="CHEBI:15378"/>
        <dbReference type="ChEBI" id="CHEBI:43474"/>
        <dbReference type="ChEBI" id="CHEBI:57783"/>
        <dbReference type="ChEBI" id="CHEBI:64076"/>
        <dbReference type="ChEBI" id="CHEBI:456215"/>
        <dbReference type="ChEBI" id="CHEBI:456216"/>
        <dbReference type="EC" id="4.2.1.136"/>
    </reaction>
</comment>
<accession>A0A7J0BK22</accession>
<comment type="function">
    <text evidence="17">Catalyzes the dehydration of the S-form of NAD(P)HX at the expense of ADP, which is converted to AMP. Together with NAD(P)HX epimerase, which catalyzes the epimerization of the S- and R-forms, the enzyme allows the repair of both epimers of NAD(P)HX, a damaged form of NAD(P)H that is a result of enzymatic or heat-dependent hydration.</text>
</comment>
<dbReference type="NCBIfam" id="TIGR00197">
    <property type="entry name" value="yjeF_nterm"/>
    <property type="match status" value="1"/>
</dbReference>
<dbReference type="CDD" id="cd01171">
    <property type="entry name" value="YXKO-related"/>
    <property type="match status" value="1"/>
</dbReference>
<dbReference type="PROSITE" id="PS51385">
    <property type="entry name" value="YJEF_N"/>
    <property type="match status" value="1"/>
</dbReference>
<dbReference type="GO" id="GO:0046872">
    <property type="term" value="F:metal ion binding"/>
    <property type="evidence" value="ECO:0007669"/>
    <property type="project" value="UniProtKB-UniRule"/>
</dbReference>
<feature type="domain" description="YjeF N-terminal" evidence="21">
    <location>
        <begin position="15"/>
        <end position="228"/>
    </location>
</feature>
<evidence type="ECO:0000256" key="7">
    <source>
        <dbReference type="ARBA" id="ARBA00022840"/>
    </source>
</evidence>
<dbReference type="PIRSF" id="PIRSF017184">
    <property type="entry name" value="Nnr"/>
    <property type="match status" value="1"/>
</dbReference>
<comment type="catalytic activity">
    <reaction evidence="1 18 19">
        <text>(6R)-NADHX = (6S)-NADHX</text>
        <dbReference type="Rhea" id="RHEA:32215"/>
        <dbReference type="ChEBI" id="CHEBI:64074"/>
        <dbReference type="ChEBI" id="CHEBI:64075"/>
        <dbReference type="EC" id="5.1.99.6"/>
    </reaction>
</comment>
<feature type="binding site" evidence="18">
    <location>
        <begin position="140"/>
        <end position="146"/>
    </location>
    <ligand>
        <name>(6S)-NADPHX</name>
        <dbReference type="ChEBI" id="CHEBI:64076"/>
    </ligand>
</feature>
<evidence type="ECO:0000313" key="23">
    <source>
        <dbReference type="Proteomes" id="UP000503840"/>
    </source>
</evidence>
<evidence type="ECO:0000256" key="19">
    <source>
        <dbReference type="PIRNR" id="PIRNR017184"/>
    </source>
</evidence>
<reference evidence="22 23" key="1">
    <citation type="submission" date="2020-05" db="EMBL/GenBank/DDBJ databases">
        <title>Draft genome sequence of Desulfovibrio sp. strain HN2T.</title>
        <authorList>
            <person name="Ueno A."/>
            <person name="Tamazawa S."/>
            <person name="Tamamura S."/>
            <person name="Murakami T."/>
            <person name="Kiyama T."/>
            <person name="Inomata H."/>
            <person name="Amano Y."/>
            <person name="Miyakawa K."/>
            <person name="Tamaki H."/>
            <person name="Naganuma T."/>
            <person name="Kaneko K."/>
        </authorList>
    </citation>
    <scope>NUCLEOTIDE SEQUENCE [LARGE SCALE GENOMIC DNA]</scope>
    <source>
        <strain evidence="22 23">HN2</strain>
    </source>
</reference>
<dbReference type="InterPro" id="IPR030677">
    <property type="entry name" value="Nnr"/>
</dbReference>
<feature type="binding site" evidence="17">
    <location>
        <position position="393"/>
    </location>
    <ligand>
        <name>(6S)-NADPHX</name>
        <dbReference type="ChEBI" id="CHEBI:64076"/>
    </ligand>
</feature>
<evidence type="ECO:0000256" key="16">
    <source>
        <dbReference type="ARBA" id="ARBA00049209"/>
    </source>
</evidence>
<evidence type="ECO:0000256" key="3">
    <source>
        <dbReference type="ARBA" id="ARBA00006001"/>
    </source>
</evidence>
<gene>
    <name evidence="18" type="primary">nnrE</name>
    <name evidence="17" type="synonym">nnrD</name>
    <name evidence="22" type="ORF">DSM101010T_23540</name>
</gene>
<feature type="domain" description="YjeF C-terminal" evidence="20">
    <location>
        <begin position="237"/>
        <end position="519"/>
    </location>
</feature>
<feature type="binding site" evidence="17">
    <location>
        <position position="272"/>
    </location>
    <ligand>
        <name>(6S)-NADPHX</name>
        <dbReference type="ChEBI" id="CHEBI:64076"/>
    </ligand>
</feature>
<evidence type="ECO:0000256" key="8">
    <source>
        <dbReference type="ARBA" id="ARBA00022857"/>
    </source>
</evidence>
<protein>
    <recommendedName>
        <fullName evidence="19">Bifunctional NAD(P)H-hydrate repair enzyme</fullName>
    </recommendedName>
    <alternativeName>
        <fullName evidence="19">Nicotinamide nucleotide repair protein</fullName>
    </alternativeName>
    <domain>
        <recommendedName>
            <fullName evidence="19">ADP-dependent (S)-NAD(P)H-hydrate dehydratase</fullName>
            <ecNumber evidence="19">4.2.1.136</ecNumber>
        </recommendedName>
        <alternativeName>
            <fullName evidence="19">ADP-dependent NAD(P)HX dehydratase</fullName>
        </alternativeName>
    </domain>
    <domain>
        <recommendedName>
            <fullName evidence="19">NAD(P)H-hydrate epimerase</fullName>
            <ecNumber evidence="19">5.1.99.6</ecNumber>
        </recommendedName>
    </domain>
</protein>
<feature type="binding site" evidence="17">
    <location>
        <position position="460"/>
    </location>
    <ligand>
        <name>(6S)-NADPHX</name>
        <dbReference type="ChEBI" id="CHEBI:64076"/>
    </ligand>
</feature>
<evidence type="ECO:0000256" key="17">
    <source>
        <dbReference type="HAMAP-Rule" id="MF_01965"/>
    </source>
</evidence>
<comment type="catalytic activity">
    <reaction evidence="2 18 19">
        <text>(6R)-NADPHX = (6S)-NADPHX</text>
        <dbReference type="Rhea" id="RHEA:32227"/>
        <dbReference type="ChEBI" id="CHEBI:64076"/>
        <dbReference type="ChEBI" id="CHEBI:64077"/>
        <dbReference type="EC" id="5.1.99.6"/>
    </reaction>
</comment>
<feature type="binding site" evidence="18">
    <location>
        <position position="66"/>
    </location>
    <ligand>
        <name>K(+)</name>
        <dbReference type="ChEBI" id="CHEBI:29103"/>
    </ligand>
</feature>
<dbReference type="GO" id="GO:0110051">
    <property type="term" value="P:metabolite repair"/>
    <property type="evidence" value="ECO:0007669"/>
    <property type="project" value="TreeGrafter"/>
</dbReference>
<keyword evidence="23" id="KW-1185">Reference proteome</keyword>
<evidence type="ECO:0000256" key="9">
    <source>
        <dbReference type="ARBA" id="ARBA00022958"/>
    </source>
</evidence>
<comment type="cofactor">
    <cofactor evidence="18 19">
        <name>K(+)</name>
        <dbReference type="ChEBI" id="CHEBI:29103"/>
    </cofactor>
    <text evidence="18 19">Binds 1 potassium ion per subunit.</text>
</comment>
<keyword evidence="11 18" id="KW-0413">Isomerase</keyword>
<evidence type="ECO:0000256" key="18">
    <source>
        <dbReference type="HAMAP-Rule" id="MF_01966"/>
    </source>
</evidence>
<dbReference type="InterPro" id="IPR017953">
    <property type="entry name" value="Carbohydrate_kinase_pred_CS"/>
</dbReference>
<keyword evidence="5 18" id="KW-0479">Metal-binding</keyword>
<dbReference type="GO" id="GO:0046496">
    <property type="term" value="P:nicotinamide nucleotide metabolic process"/>
    <property type="evidence" value="ECO:0007669"/>
    <property type="project" value="UniProtKB-UniRule"/>
</dbReference>
<dbReference type="SUPFAM" id="SSF53613">
    <property type="entry name" value="Ribokinase-like"/>
    <property type="match status" value="1"/>
</dbReference>
<evidence type="ECO:0000256" key="5">
    <source>
        <dbReference type="ARBA" id="ARBA00022723"/>
    </source>
</evidence>
<keyword evidence="10 17" id="KW-0520">NAD</keyword>
<dbReference type="AlphaFoldDB" id="A0A7J0BK22"/>
<evidence type="ECO:0000256" key="6">
    <source>
        <dbReference type="ARBA" id="ARBA00022741"/>
    </source>
</evidence>
<dbReference type="PANTHER" id="PTHR12592:SF0">
    <property type="entry name" value="ATP-DEPENDENT (S)-NAD(P)H-HYDRATE DEHYDRATASE"/>
    <property type="match status" value="1"/>
</dbReference>
<sequence>MEPTLFSPLPSPAEMAEWDRASIREFGIREEILMENASREALHVLHKEFGSCADKSVLLFMGSGNNGADAAALGRHLHDAGARVLVLHTRPLGTSKRAAGYHVRLARKTGVQFMLLRQHTLSTLPEPWQHPDCIIDGLLGTGFRGALRPDTLALVHWINEQRSRSFIFALDIPSGLDGLTGNASPVAVRAHATVTFEAAKTGLHMPGAMAFTGRLHARPIGIPKAVREAHPASCELLDTSVATLLPVQLGDMHKGTSGHVLILGGSRGMTGAPVLAAQGAMRGGAGYVRIAAPRQLLADMTSGLPDVLTSPLGSGDTWDDISNESLADALQRATVLVTGPGMGRSAGALATLTTLLTLPGRPPMVLDADALYLLAQHPALKDHLRKDDILTPHPGEAALLAGTSIAEVQSDRLATARRFALEYPCIVILKGAGTLISCPNVPLVLSPFAVPQLAVAGSGDVLAGLLASLLAQGLNTRDAACLGVYLHGLAGYLLQTEFPCRGNTAQDIAAALIAAKKELATCLPPAI</sequence>
<dbReference type="PROSITE" id="PS01050">
    <property type="entry name" value="YJEF_C_2"/>
    <property type="match status" value="1"/>
</dbReference>
<dbReference type="Gene3D" id="3.40.1190.20">
    <property type="match status" value="1"/>
</dbReference>
<comment type="function">
    <text evidence="14 19">Bifunctional enzyme that catalyzes the epimerization of the S- and R-forms of NAD(P)HX and the dehydration of the S-form of NAD(P)HX at the expense of ADP, which is converted to AMP. This allows the repair of both epimers of NAD(P)HX, a damaged form of NAD(P)H that is a result of enzymatic or heat-dependent hydration.</text>
</comment>
<proteinExistence type="inferred from homology"/>
<dbReference type="Pfam" id="PF01256">
    <property type="entry name" value="Carb_kinase"/>
    <property type="match status" value="1"/>
</dbReference>
<name>A0A7J0BK22_9BACT</name>
<dbReference type="Gene3D" id="3.40.50.10260">
    <property type="entry name" value="YjeF N-terminal domain"/>
    <property type="match status" value="1"/>
</dbReference>
<dbReference type="InterPro" id="IPR004443">
    <property type="entry name" value="YjeF_N_dom"/>
</dbReference>
<comment type="caution">
    <text evidence="22">The sequence shown here is derived from an EMBL/GenBank/DDBJ whole genome shotgun (WGS) entry which is preliminary data.</text>
</comment>
<dbReference type="EC" id="5.1.99.6" evidence="19"/>
<dbReference type="GO" id="GO:0005524">
    <property type="term" value="F:ATP binding"/>
    <property type="evidence" value="ECO:0007669"/>
    <property type="project" value="UniProtKB-UniRule"/>
</dbReference>
<keyword evidence="12 17" id="KW-0456">Lyase</keyword>
<evidence type="ECO:0000259" key="20">
    <source>
        <dbReference type="PROSITE" id="PS51383"/>
    </source>
</evidence>
<keyword evidence="13" id="KW-0511">Multifunctional enzyme</keyword>
<dbReference type="RefSeq" id="WP_174405625.1">
    <property type="nucleotide sequence ID" value="NZ_BLVO01000013.1"/>
</dbReference>
<organism evidence="22 23">
    <name type="scientific">Desulfovibrio subterraneus</name>
    <dbReference type="NCBI Taxonomy" id="2718620"/>
    <lineage>
        <taxon>Bacteria</taxon>
        <taxon>Pseudomonadati</taxon>
        <taxon>Thermodesulfobacteriota</taxon>
        <taxon>Desulfovibrionia</taxon>
        <taxon>Desulfovibrionales</taxon>
        <taxon>Desulfovibrionaceae</taxon>
        <taxon>Desulfovibrio</taxon>
    </lineage>
</organism>
<dbReference type="EMBL" id="BLVO01000013">
    <property type="protein sequence ID" value="GFM33989.1"/>
    <property type="molecule type" value="Genomic_DNA"/>
</dbReference>
<feature type="binding site" evidence="17">
    <location>
        <begin position="430"/>
        <end position="434"/>
    </location>
    <ligand>
        <name>AMP</name>
        <dbReference type="ChEBI" id="CHEBI:456215"/>
    </ligand>
</feature>
<dbReference type="GO" id="GO:0052856">
    <property type="term" value="F:NAD(P)HX epimerase activity"/>
    <property type="evidence" value="ECO:0007669"/>
    <property type="project" value="UniProtKB-UniRule"/>
</dbReference>